<keyword evidence="1" id="KW-0472">Membrane</keyword>
<evidence type="ECO:0000313" key="2">
    <source>
        <dbReference type="EMBL" id="KAJ4783722.1"/>
    </source>
</evidence>
<sequence length="193" mass="22913">MHSFHPYCIRKLQPCSLHLHLLETRQLNTASKSELFFSRPKTCRIFFYVKFNRIQNRTFRNSPRQCQFPHLFSIQPCNFYLDFMRMKAGSKMAEQLKQYGYQIRSKHDWIRAPSFPSASPSSSSSRGDVLLVILEILMFTFLIFSGVSLYFKHMRLAFLFICITGIILVCARIAKQIRQDREWKRRMLLPLSM</sequence>
<keyword evidence="1" id="KW-1133">Transmembrane helix</keyword>
<dbReference type="EMBL" id="JAMFTS010000002">
    <property type="protein sequence ID" value="KAJ4783722.1"/>
    <property type="molecule type" value="Genomic_DNA"/>
</dbReference>
<evidence type="ECO:0000313" key="3">
    <source>
        <dbReference type="Proteomes" id="UP001140206"/>
    </source>
</evidence>
<reference evidence="2" key="1">
    <citation type="submission" date="2022-08" db="EMBL/GenBank/DDBJ databases">
        <authorList>
            <person name="Marques A."/>
        </authorList>
    </citation>
    <scope>NUCLEOTIDE SEQUENCE</scope>
    <source>
        <strain evidence="2">RhyPub2mFocal</strain>
        <tissue evidence="2">Leaves</tissue>
    </source>
</reference>
<gene>
    <name evidence="2" type="ORF">LUZ62_034968</name>
</gene>
<dbReference type="PANTHER" id="PTHR34936:SF7">
    <property type="entry name" value="NADH-UBIQUINONE OXIDOREDUCTASE CHAIN 5"/>
    <property type="match status" value="1"/>
</dbReference>
<feature type="transmembrane region" description="Helical" evidence="1">
    <location>
        <begin position="156"/>
        <end position="174"/>
    </location>
</feature>
<protein>
    <submittedName>
        <fullName evidence="2">NADH-ubiquinone oxidoreductase chain</fullName>
    </submittedName>
</protein>
<keyword evidence="1" id="KW-0812">Transmembrane</keyword>
<proteinExistence type="predicted"/>
<accession>A0AAV8F0F1</accession>
<evidence type="ECO:0000256" key="1">
    <source>
        <dbReference type="SAM" id="Phobius"/>
    </source>
</evidence>
<feature type="transmembrane region" description="Helical" evidence="1">
    <location>
        <begin position="129"/>
        <end position="150"/>
    </location>
</feature>
<name>A0AAV8F0F1_9POAL</name>
<dbReference type="AlphaFoldDB" id="A0AAV8F0F1"/>
<dbReference type="PANTHER" id="PTHR34936">
    <property type="entry name" value="EXPRESSED PROTEIN"/>
    <property type="match status" value="1"/>
</dbReference>
<dbReference type="Proteomes" id="UP001140206">
    <property type="component" value="Chromosome 2"/>
</dbReference>
<organism evidence="2 3">
    <name type="scientific">Rhynchospora pubera</name>
    <dbReference type="NCBI Taxonomy" id="906938"/>
    <lineage>
        <taxon>Eukaryota</taxon>
        <taxon>Viridiplantae</taxon>
        <taxon>Streptophyta</taxon>
        <taxon>Embryophyta</taxon>
        <taxon>Tracheophyta</taxon>
        <taxon>Spermatophyta</taxon>
        <taxon>Magnoliopsida</taxon>
        <taxon>Liliopsida</taxon>
        <taxon>Poales</taxon>
        <taxon>Cyperaceae</taxon>
        <taxon>Cyperoideae</taxon>
        <taxon>Rhynchosporeae</taxon>
        <taxon>Rhynchospora</taxon>
    </lineage>
</organism>
<keyword evidence="3" id="KW-1185">Reference proteome</keyword>
<comment type="caution">
    <text evidence="2">The sequence shown here is derived from an EMBL/GenBank/DDBJ whole genome shotgun (WGS) entry which is preliminary data.</text>
</comment>